<gene>
    <name evidence="2" type="ORF">H4683_002667</name>
</gene>
<organism evidence="2 3">
    <name type="scientific">Sporosarcina limicola</name>
    <dbReference type="NCBI Taxonomy" id="34101"/>
    <lineage>
        <taxon>Bacteria</taxon>
        <taxon>Bacillati</taxon>
        <taxon>Bacillota</taxon>
        <taxon>Bacilli</taxon>
        <taxon>Bacillales</taxon>
        <taxon>Caryophanaceae</taxon>
        <taxon>Sporosarcina</taxon>
    </lineage>
</organism>
<evidence type="ECO:0000259" key="1">
    <source>
        <dbReference type="PROSITE" id="PS51186"/>
    </source>
</evidence>
<dbReference type="InterPro" id="IPR016181">
    <property type="entry name" value="Acyl_CoA_acyltransferase"/>
</dbReference>
<dbReference type="SUPFAM" id="SSF55729">
    <property type="entry name" value="Acyl-CoA N-acyltransferases (Nat)"/>
    <property type="match status" value="1"/>
</dbReference>
<dbReference type="Proteomes" id="UP000658225">
    <property type="component" value="Unassembled WGS sequence"/>
</dbReference>
<accession>A0A927MLY6</accession>
<sequence length="144" mass="16689">MEFHNYKEIPKQEILEGIHELHRHVFEGSELSVDKLKSEQGMLFCVAIDADRVVGFKIGYEVDDGNFYSWLGGVHSNYRGQGIASTLLRMQHKLVKELGYSRIRTISRNHRREMLILNIKNGFDIIETFTSKKGTHKIVLEKDL</sequence>
<evidence type="ECO:0000313" key="2">
    <source>
        <dbReference type="EMBL" id="MBE1555547.1"/>
    </source>
</evidence>
<dbReference type="AlphaFoldDB" id="A0A927MLY6"/>
<dbReference type="Gene3D" id="3.40.630.30">
    <property type="match status" value="1"/>
</dbReference>
<dbReference type="GO" id="GO:0016747">
    <property type="term" value="F:acyltransferase activity, transferring groups other than amino-acyl groups"/>
    <property type="evidence" value="ECO:0007669"/>
    <property type="project" value="InterPro"/>
</dbReference>
<dbReference type="InterPro" id="IPR000182">
    <property type="entry name" value="GNAT_dom"/>
</dbReference>
<dbReference type="RefSeq" id="WP_225942080.1">
    <property type="nucleotide sequence ID" value="NZ_JADBEL010000014.1"/>
</dbReference>
<proteinExistence type="predicted"/>
<reference evidence="2" key="1">
    <citation type="submission" date="2020-10" db="EMBL/GenBank/DDBJ databases">
        <title>Genomic Encyclopedia of Type Strains, Phase IV (KMG-IV): sequencing the most valuable type-strain genomes for metagenomic binning, comparative biology and taxonomic classification.</title>
        <authorList>
            <person name="Goeker M."/>
        </authorList>
    </citation>
    <scope>NUCLEOTIDE SEQUENCE</scope>
    <source>
        <strain evidence="2">DSM 13886</strain>
    </source>
</reference>
<name>A0A927MLY6_9BACL</name>
<dbReference type="CDD" id="cd04301">
    <property type="entry name" value="NAT_SF"/>
    <property type="match status" value="1"/>
</dbReference>
<evidence type="ECO:0000313" key="3">
    <source>
        <dbReference type="Proteomes" id="UP000658225"/>
    </source>
</evidence>
<keyword evidence="2" id="KW-0689">Ribosomal protein</keyword>
<dbReference type="PROSITE" id="PS51186">
    <property type="entry name" value="GNAT"/>
    <property type="match status" value="1"/>
</dbReference>
<dbReference type="Pfam" id="PF13508">
    <property type="entry name" value="Acetyltransf_7"/>
    <property type="match status" value="1"/>
</dbReference>
<dbReference type="GO" id="GO:0005840">
    <property type="term" value="C:ribosome"/>
    <property type="evidence" value="ECO:0007669"/>
    <property type="project" value="UniProtKB-KW"/>
</dbReference>
<feature type="domain" description="N-acetyltransferase" evidence="1">
    <location>
        <begin position="1"/>
        <end position="144"/>
    </location>
</feature>
<keyword evidence="3" id="KW-1185">Reference proteome</keyword>
<keyword evidence="2" id="KW-0687">Ribonucleoprotein</keyword>
<dbReference type="EMBL" id="JADBEL010000014">
    <property type="protein sequence ID" value="MBE1555547.1"/>
    <property type="molecule type" value="Genomic_DNA"/>
</dbReference>
<comment type="caution">
    <text evidence="2">The sequence shown here is derived from an EMBL/GenBank/DDBJ whole genome shotgun (WGS) entry which is preliminary data.</text>
</comment>
<protein>
    <submittedName>
        <fullName evidence="2">Ribosomal protein S18 acetylase RimI-like enzyme</fullName>
    </submittedName>
</protein>